<dbReference type="PANTHER" id="PTHR46880">
    <property type="entry name" value="RAS-ASSOCIATING DOMAIN-CONTAINING PROTEIN"/>
    <property type="match status" value="1"/>
</dbReference>
<accession>A0A8T0HT40</accession>
<sequence length="141" mass="15301">MAVSMATVLSTHTKKIIANAPYFFISADEVTSIDHQSRLSLPICVVVGFKRVSILLALQHLVEENGAIAVLEAILTNLNHHGGLLRNQIAEKRVTFGADGVSVFQGSRTGVTTHLKEKHAPFMLGVHCMDSLHELGCSAYH</sequence>
<dbReference type="Proteomes" id="UP000822688">
    <property type="component" value="Chromosome V"/>
</dbReference>
<reference evidence="1" key="1">
    <citation type="submission" date="2020-06" db="EMBL/GenBank/DDBJ databases">
        <title>WGS assembly of Ceratodon purpureus strain R40.</title>
        <authorList>
            <person name="Carey S.B."/>
            <person name="Jenkins J."/>
            <person name="Shu S."/>
            <person name="Lovell J.T."/>
            <person name="Sreedasyam A."/>
            <person name="Maumus F."/>
            <person name="Tiley G.P."/>
            <person name="Fernandez-Pozo N."/>
            <person name="Barry K."/>
            <person name="Chen C."/>
            <person name="Wang M."/>
            <person name="Lipzen A."/>
            <person name="Daum C."/>
            <person name="Saski C.A."/>
            <person name="Payton A.C."/>
            <person name="Mcbreen J.C."/>
            <person name="Conrad R.E."/>
            <person name="Kollar L.M."/>
            <person name="Olsson S."/>
            <person name="Huttunen S."/>
            <person name="Landis J.B."/>
            <person name="Wickett N.J."/>
            <person name="Johnson M.G."/>
            <person name="Rensing S.A."/>
            <person name="Grimwood J."/>
            <person name="Schmutz J."/>
            <person name="Mcdaniel S.F."/>
        </authorList>
    </citation>
    <scope>NUCLEOTIDE SEQUENCE</scope>
    <source>
        <strain evidence="1">R40</strain>
    </source>
</reference>
<evidence type="ECO:0000313" key="1">
    <source>
        <dbReference type="EMBL" id="KAG0574114.1"/>
    </source>
</evidence>
<gene>
    <name evidence="1" type="ORF">KC19_VG235400</name>
</gene>
<evidence type="ECO:0000313" key="2">
    <source>
        <dbReference type="Proteomes" id="UP000822688"/>
    </source>
</evidence>
<dbReference type="PANTHER" id="PTHR46880:SF5">
    <property type="entry name" value="DUF4371 DOMAIN-CONTAINING PROTEIN"/>
    <property type="match status" value="1"/>
</dbReference>
<protein>
    <submittedName>
        <fullName evidence="1">Uncharacterized protein</fullName>
    </submittedName>
</protein>
<comment type="caution">
    <text evidence="1">The sequence shown here is derived from an EMBL/GenBank/DDBJ whole genome shotgun (WGS) entry which is preliminary data.</text>
</comment>
<proteinExistence type="predicted"/>
<dbReference type="AlphaFoldDB" id="A0A8T0HT40"/>
<name>A0A8T0HT40_CERPU</name>
<organism evidence="1 2">
    <name type="scientific">Ceratodon purpureus</name>
    <name type="common">Fire moss</name>
    <name type="synonym">Dicranum purpureum</name>
    <dbReference type="NCBI Taxonomy" id="3225"/>
    <lineage>
        <taxon>Eukaryota</taxon>
        <taxon>Viridiplantae</taxon>
        <taxon>Streptophyta</taxon>
        <taxon>Embryophyta</taxon>
        <taxon>Bryophyta</taxon>
        <taxon>Bryophytina</taxon>
        <taxon>Bryopsida</taxon>
        <taxon>Dicranidae</taxon>
        <taxon>Pseudoditrichales</taxon>
        <taxon>Ditrichaceae</taxon>
        <taxon>Ceratodon</taxon>
    </lineage>
</organism>
<dbReference type="EMBL" id="CM026426">
    <property type="protein sequence ID" value="KAG0574114.1"/>
    <property type="molecule type" value="Genomic_DNA"/>
</dbReference>
<keyword evidence="2" id="KW-1185">Reference proteome</keyword>